<accession>A0A0E9VHE9</accession>
<dbReference type="AlphaFoldDB" id="A0A0E9VHE9"/>
<evidence type="ECO:0000256" key="1">
    <source>
        <dbReference type="SAM" id="Phobius"/>
    </source>
</evidence>
<sequence length="53" mass="6012">MTRVTMVALRNSVFGIVFGIVYRLLMKLKRKCLLFLTHALVAVALNAHRCADH</sequence>
<feature type="transmembrane region" description="Helical" evidence="1">
    <location>
        <begin position="6"/>
        <end position="25"/>
    </location>
</feature>
<proteinExistence type="predicted"/>
<protein>
    <submittedName>
        <fullName evidence="2">Uncharacterized protein</fullName>
    </submittedName>
</protein>
<reference evidence="2" key="2">
    <citation type="journal article" date="2015" name="Fish Shellfish Immunol.">
        <title>Early steps in the European eel (Anguilla anguilla)-Vibrio vulnificus interaction in the gills: Role of the RtxA13 toxin.</title>
        <authorList>
            <person name="Callol A."/>
            <person name="Pajuelo D."/>
            <person name="Ebbesson L."/>
            <person name="Teles M."/>
            <person name="MacKenzie S."/>
            <person name="Amaro C."/>
        </authorList>
    </citation>
    <scope>NUCLEOTIDE SEQUENCE</scope>
</reference>
<keyword evidence="1" id="KW-1133">Transmembrane helix</keyword>
<organism evidence="2">
    <name type="scientific">Anguilla anguilla</name>
    <name type="common">European freshwater eel</name>
    <name type="synonym">Muraena anguilla</name>
    <dbReference type="NCBI Taxonomy" id="7936"/>
    <lineage>
        <taxon>Eukaryota</taxon>
        <taxon>Metazoa</taxon>
        <taxon>Chordata</taxon>
        <taxon>Craniata</taxon>
        <taxon>Vertebrata</taxon>
        <taxon>Euteleostomi</taxon>
        <taxon>Actinopterygii</taxon>
        <taxon>Neopterygii</taxon>
        <taxon>Teleostei</taxon>
        <taxon>Anguilliformes</taxon>
        <taxon>Anguillidae</taxon>
        <taxon>Anguilla</taxon>
    </lineage>
</organism>
<reference evidence="2" key="1">
    <citation type="submission" date="2014-11" db="EMBL/GenBank/DDBJ databases">
        <authorList>
            <person name="Amaro Gonzalez C."/>
        </authorList>
    </citation>
    <scope>NUCLEOTIDE SEQUENCE</scope>
</reference>
<keyword evidence="1" id="KW-0812">Transmembrane</keyword>
<keyword evidence="1" id="KW-0472">Membrane</keyword>
<dbReference type="EMBL" id="GBXM01031080">
    <property type="protein sequence ID" value="JAH77497.1"/>
    <property type="molecule type" value="Transcribed_RNA"/>
</dbReference>
<name>A0A0E9VHE9_ANGAN</name>
<evidence type="ECO:0000313" key="2">
    <source>
        <dbReference type="EMBL" id="JAH77497.1"/>
    </source>
</evidence>